<evidence type="ECO:0000313" key="2">
    <source>
        <dbReference type="Proteomes" id="UP000193309"/>
    </source>
</evidence>
<protein>
    <submittedName>
        <fullName evidence="1">Uncharacterized protein</fullName>
    </submittedName>
</protein>
<keyword evidence="2" id="KW-1185">Reference proteome</keyword>
<name>A0A1X7J8B8_9CORY</name>
<accession>A0A1X7J8B8</accession>
<dbReference type="RefSeq" id="WP_085549414.1">
    <property type="nucleotide sequence ID" value="NZ_FXAR01000004.1"/>
</dbReference>
<dbReference type="AlphaFoldDB" id="A0A1X7J8B8"/>
<dbReference type="Proteomes" id="UP000193309">
    <property type="component" value="Unassembled WGS sequence"/>
</dbReference>
<gene>
    <name evidence="1" type="ORF">SAMN06295981_1272</name>
</gene>
<sequence length="100" mass="10550">MSASVLVPRPTADRLAAAIRAVPGVADLHSGRFGEVALLYPRHRVTGLRRTADALEVWLVVDLSDPRPLADIAAEVRATVAPLVDVPVTVCFADAREGAA</sequence>
<proteinExistence type="predicted"/>
<dbReference type="EMBL" id="FXAR01000004">
    <property type="protein sequence ID" value="SMG23234.1"/>
    <property type="molecule type" value="Genomic_DNA"/>
</dbReference>
<dbReference type="STRING" id="1610489.SAMN06295981_1272"/>
<dbReference type="OrthoDB" id="5195799at2"/>
<organism evidence="1 2">
    <name type="scientific">Corynebacterium pollutisoli</name>
    <dbReference type="NCBI Taxonomy" id="1610489"/>
    <lineage>
        <taxon>Bacteria</taxon>
        <taxon>Bacillati</taxon>
        <taxon>Actinomycetota</taxon>
        <taxon>Actinomycetes</taxon>
        <taxon>Mycobacteriales</taxon>
        <taxon>Corynebacteriaceae</taxon>
        <taxon>Corynebacterium</taxon>
    </lineage>
</organism>
<evidence type="ECO:0000313" key="1">
    <source>
        <dbReference type="EMBL" id="SMG23234.1"/>
    </source>
</evidence>
<reference evidence="2" key="1">
    <citation type="submission" date="2017-04" db="EMBL/GenBank/DDBJ databases">
        <authorList>
            <person name="Varghese N."/>
            <person name="Submissions S."/>
        </authorList>
    </citation>
    <scope>NUCLEOTIDE SEQUENCE [LARGE SCALE GENOMIC DNA]</scope>
    <source>
        <strain evidence="2">VDS</strain>
    </source>
</reference>